<name>A0A7G9A468_9VIRU</name>
<evidence type="ECO:0000313" key="1">
    <source>
        <dbReference type="EMBL" id="QNL31541.1"/>
    </source>
</evidence>
<dbReference type="SUPFAM" id="SSF52540">
    <property type="entry name" value="P-loop containing nucleoside triphosphate hydrolases"/>
    <property type="match status" value="1"/>
</dbReference>
<accession>A0A7G9A468</accession>
<organism evidence="1">
    <name type="scientific">Bacteriophage sp</name>
    <dbReference type="NCBI Taxonomy" id="38018"/>
    <lineage>
        <taxon>Viruses</taxon>
    </lineage>
</organism>
<protein>
    <submittedName>
        <fullName evidence="1">Uncharacterized protein</fullName>
    </submittedName>
</protein>
<reference evidence="1" key="1">
    <citation type="submission" date="2020-07" db="EMBL/GenBank/DDBJ databases">
        <title>Dissolved microcystin release linked to lysis of a Microcystis spp. bloom in Lake Erie (USA) attributed to a novel cyanophage.</title>
        <authorList>
            <person name="McKindles K.M."/>
            <person name="Manes M.A."/>
            <person name="DeMarco J.R."/>
            <person name="McClure A."/>
            <person name="McKay R.M."/>
            <person name="Davis T.W."/>
            <person name="Bullerjahn G.S."/>
        </authorList>
    </citation>
    <scope>NUCLEOTIDE SEQUENCE</scope>
</reference>
<sequence>MFFIIIHGLSGSGKTEASKCLSKLLGVQEIHPIAPWKRFMEKYYGLPEGALDTTEYKEYTPNGMNITMNQFMVNLYHFMRENDRYFSSRMMRTEIQRHISEGIPTVLLSLRNLEEVEVIESMLSTLINRCCIVINISRPSEQVLSSDVNYQAIKDRLARLDEAGVHYIDIVNDYRRVSDLKKALEGLLKIYVNTR</sequence>
<dbReference type="Gene3D" id="3.40.50.300">
    <property type="entry name" value="P-loop containing nucleotide triphosphate hydrolases"/>
    <property type="match status" value="1"/>
</dbReference>
<proteinExistence type="predicted"/>
<dbReference type="EMBL" id="MT840185">
    <property type="protein sequence ID" value="QNL31541.1"/>
    <property type="molecule type" value="Genomic_DNA"/>
</dbReference>
<dbReference type="InterPro" id="IPR027417">
    <property type="entry name" value="P-loop_NTPase"/>
</dbReference>